<dbReference type="SUPFAM" id="SSF53756">
    <property type="entry name" value="UDP-Glycosyltransferase/glycogen phosphorylase"/>
    <property type="match status" value="1"/>
</dbReference>
<sequence length="105" mass="11101">MRSIQATWARGRTETAGVKGGFGLAAMEALAAGVPLVVRDLPVLREVFGPAARFADTPEGLAAALGRALTSYDPVRAAAGRRLAARHTRGEATERHLAFYRSVTP</sequence>
<protein>
    <submittedName>
        <fullName evidence="3">Glycosyltransferase</fullName>
        <ecNumber evidence="3">2.4.-.-</ecNumber>
    </submittedName>
</protein>
<proteinExistence type="predicted"/>
<keyword evidence="3" id="KW-0328">Glycosyltransferase</keyword>
<dbReference type="Gene3D" id="3.40.50.2000">
    <property type="entry name" value="Glycogen Phosphorylase B"/>
    <property type="match status" value="2"/>
</dbReference>
<organism evidence="3">
    <name type="scientific">Streptomyces sp. R41</name>
    <dbReference type="NCBI Taxonomy" id="3238632"/>
    <lineage>
        <taxon>Bacteria</taxon>
        <taxon>Bacillati</taxon>
        <taxon>Actinomycetota</taxon>
        <taxon>Actinomycetes</taxon>
        <taxon>Kitasatosporales</taxon>
        <taxon>Streptomycetaceae</taxon>
        <taxon>Streptomyces</taxon>
    </lineage>
</organism>
<dbReference type="Pfam" id="PF00534">
    <property type="entry name" value="Glycos_transf_1"/>
    <property type="match status" value="1"/>
</dbReference>
<keyword evidence="1 3" id="KW-0808">Transferase</keyword>
<evidence type="ECO:0000313" key="3">
    <source>
        <dbReference type="EMBL" id="XDQ58486.1"/>
    </source>
</evidence>
<gene>
    <name evidence="3" type="ORF">AB5J53_46080</name>
</gene>
<dbReference type="GO" id="GO:0016757">
    <property type="term" value="F:glycosyltransferase activity"/>
    <property type="evidence" value="ECO:0007669"/>
    <property type="project" value="UniProtKB-KW"/>
</dbReference>
<reference evidence="3" key="1">
    <citation type="submission" date="2024-07" db="EMBL/GenBank/DDBJ databases">
        <authorList>
            <person name="Yu S.T."/>
        </authorList>
    </citation>
    <scope>NUCLEOTIDE SEQUENCE</scope>
    <source>
        <strain evidence="3">R41</strain>
    </source>
</reference>
<evidence type="ECO:0000256" key="1">
    <source>
        <dbReference type="ARBA" id="ARBA00022679"/>
    </source>
</evidence>
<dbReference type="EMBL" id="CP163443">
    <property type="protein sequence ID" value="XDQ58486.1"/>
    <property type="molecule type" value="Genomic_DNA"/>
</dbReference>
<dbReference type="RefSeq" id="WP_369251533.1">
    <property type="nucleotide sequence ID" value="NZ_CP163443.1"/>
</dbReference>
<accession>A0AB39RV39</accession>
<feature type="domain" description="Glycosyl transferase family 1" evidence="2">
    <location>
        <begin position="20"/>
        <end position="71"/>
    </location>
</feature>
<dbReference type="EC" id="2.4.-.-" evidence="3"/>
<evidence type="ECO:0000259" key="2">
    <source>
        <dbReference type="Pfam" id="PF00534"/>
    </source>
</evidence>
<dbReference type="AlphaFoldDB" id="A0AB39RV39"/>
<dbReference type="InterPro" id="IPR001296">
    <property type="entry name" value="Glyco_trans_1"/>
</dbReference>
<name>A0AB39RV39_9ACTN</name>